<dbReference type="Proteomes" id="UP000029278">
    <property type="component" value="Unassembled WGS sequence"/>
</dbReference>
<dbReference type="Pfam" id="PF01874">
    <property type="entry name" value="CitG"/>
    <property type="match status" value="1"/>
</dbReference>
<dbReference type="PANTHER" id="PTHR30201">
    <property type="entry name" value="TRIPHOSPHORIBOSYL-DEPHOSPHO-COA SYNTHASE"/>
    <property type="match status" value="1"/>
</dbReference>
<protein>
    <recommendedName>
        <fullName evidence="5">Probable 2-(5''-triphosphoribosyl)-3'-dephosphocoenzyme-A synthase</fullName>
        <shortName evidence="5">2-(5''-triphosphoribosyl)-3'-dephospho-CoA synthase</shortName>
        <ecNumber evidence="5">2.4.2.52</ecNumber>
    </recommendedName>
</protein>
<dbReference type="InterPro" id="IPR017551">
    <property type="entry name" value="TriPribosyl-deP-CoA_syn_CitG"/>
</dbReference>
<evidence type="ECO:0000256" key="1">
    <source>
        <dbReference type="ARBA" id="ARBA00001210"/>
    </source>
</evidence>
<evidence type="ECO:0000256" key="5">
    <source>
        <dbReference type="HAMAP-Rule" id="MF_00397"/>
    </source>
</evidence>
<dbReference type="PANTHER" id="PTHR30201:SF2">
    <property type="entry name" value="2-(5''-TRIPHOSPHORIBOSYL)-3'-DEPHOSPHOCOENZYME-A SYNTHASE"/>
    <property type="match status" value="1"/>
</dbReference>
<dbReference type="PATRIC" id="fig|44252.3.peg.105"/>
<reference evidence="6 7" key="1">
    <citation type="submission" date="2014-04" db="EMBL/GenBank/DDBJ databases">
        <authorList>
            <person name="Bishop-Lilly K.A."/>
            <person name="Broomall S.M."/>
            <person name="Chain P.S."/>
            <person name="Chertkov O."/>
            <person name="Coyne S.R."/>
            <person name="Daligault H.E."/>
            <person name="Davenport K.W."/>
            <person name="Erkkila T."/>
            <person name="Frey K.G."/>
            <person name="Gibbons H.S."/>
            <person name="Gu W."/>
            <person name="Jaissle J."/>
            <person name="Johnson S.L."/>
            <person name="Koroleva G.I."/>
            <person name="Ladner J.T."/>
            <person name="Lo C.-C."/>
            <person name="Minogue T.D."/>
            <person name="Munk C."/>
            <person name="Palacios G.F."/>
            <person name="Redden C.L."/>
            <person name="Rosenzweig C.N."/>
            <person name="Scholz M.B."/>
            <person name="Teshima H."/>
            <person name="Xu Y."/>
        </authorList>
    </citation>
    <scope>NUCLEOTIDE SEQUENCE [LARGE SCALE GENOMIC DNA]</scope>
    <source>
        <strain evidence="6 7">8244</strain>
    </source>
</reference>
<keyword evidence="6" id="KW-0328">Glycosyltransferase</keyword>
<dbReference type="Gene3D" id="1.10.4200.10">
    <property type="entry name" value="Triphosphoribosyl-dephospho-CoA protein"/>
    <property type="match status" value="1"/>
</dbReference>
<dbReference type="NCBIfam" id="TIGR03125">
    <property type="entry name" value="citrate_citG"/>
    <property type="match status" value="1"/>
</dbReference>
<evidence type="ECO:0000256" key="2">
    <source>
        <dbReference type="ARBA" id="ARBA00022679"/>
    </source>
</evidence>
<accession>A0A091A802</accession>
<dbReference type="HAMAP" id="MF_00397">
    <property type="entry name" value="CitG"/>
    <property type="match status" value="1"/>
</dbReference>
<evidence type="ECO:0000256" key="3">
    <source>
        <dbReference type="ARBA" id="ARBA00022741"/>
    </source>
</evidence>
<evidence type="ECO:0000313" key="7">
    <source>
        <dbReference type="Proteomes" id="UP000029278"/>
    </source>
</evidence>
<dbReference type="InterPro" id="IPR002736">
    <property type="entry name" value="CitG"/>
</dbReference>
<dbReference type="EC" id="2.4.2.52" evidence="5"/>
<comment type="caution">
    <text evidence="6">The sequence shown here is derived from an EMBL/GenBank/DDBJ whole genome shotgun (WGS) entry which is preliminary data.</text>
</comment>
<dbReference type="GO" id="GO:0016757">
    <property type="term" value="F:glycosyltransferase activity"/>
    <property type="evidence" value="ECO:0007669"/>
    <property type="project" value="UniProtKB-KW"/>
</dbReference>
<dbReference type="GO" id="GO:0005524">
    <property type="term" value="F:ATP binding"/>
    <property type="evidence" value="ECO:0007669"/>
    <property type="project" value="UniProtKB-KW"/>
</dbReference>
<dbReference type="STRING" id="44252.DJ90_1908"/>
<proteinExistence type="inferred from homology"/>
<dbReference type="AlphaFoldDB" id="A0A091A802"/>
<keyword evidence="3 5" id="KW-0547">Nucleotide-binding</keyword>
<evidence type="ECO:0000256" key="4">
    <source>
        <dbReference type="ARBA" id="ARBA00022840"/>
    </source>
</evidence>
<keyword evidence="2 5" id="KW-0808">Transferase</keyword>
<comment type="catalytic activity">
    <reaction evidence="1 5">
        <text>3'-dephospho-CoA + ATP = 2'-(5''-triphospho-alpha-D-ribosyl)-3'-dephospho-CoA + adenine</text>
        <dbReference type="Rhea" id="RHEA:15117"/>
        <dbReference type="ChEBI" id="CHEBI:16708"/>
        <dbReference type="ChEBI" id="CHEBI:30616"/>
        <dbReference type="ChEBI" id="CHEBI:57328"/>
        <dbReference type="ChEBI" id="CHEBI:61378"/>
        <dbReference type="EC" id="2.4.2.52"/>
    </reaction>
</comment>
<keyword evidence="4 5" id="KW-0067">ATP-binding</keyword>
<comment type="similarity">
    <text evidence="5">Belongs to the CitG/MdcB family.</text>
</comment>
<dbReference type="GO" id="GO:0046917">
    <property type="term" value="F:triphosphoribosyl-dephospho-CoA synthase activity"/>
    <property type="evidence" value="ECO:0007669"/>
    <property type="project" value="UniProtKB-UniRule"/>
</dbReference>
<dbReference type="RefSeq" id="WP_036624084.1">
    <property type="nucleotide sequence ID" value="NZ_JAKOBR010000031.1"/>
</dbReference>
<sequence>MKMQKTEISGKLEKTALLSLLLEVSSSPKPGLVDRFNCGAHRDMDFFTFMESSAALSGYFVKCALLGTEFQGDHPKELFRRLRPVGIAAERTMFQATGGVNTHKGLVFSLGILCAAAAHLMAVLETELLDAEELCGLIANMTEGLSRSELASMNKSAGLSNGEKLYRKYGLKGIRGEVERGFPTVRNGSLPVFRQLKAANTHHMNEICVQTLLHLMAVNEDTNVVARHDLDTLEYVRQYARRVLEAGGVLTEAGKSMVLLMDKEFIKRNISPGGSADLLAVTVMLDRICI</sequence>
<name>A0A091A802_PAEMA</name>
<organism evidence="6 7">
    <name type="scientific">Paenibacillus macerans</name>
    <name type="common">Bacillus macerans</name>
    <dbReference type="NCBI Taxonomy" id="44252"/>
    <lineage>
        <taxon>Bacteria</taxon>
        <taxon>Bacillati</taxon>
        <taxon>Bacillota</taxon>
        <taxon>Bacilli</taxon>
        <taxon>Bacillales</taxon>
        <taxon>Paenibacillaceae</taxon>
        <taxon>Paenibacillus</taxon>
    </lineage>
</organism>
<dbReference type="GeneID" id="77008153"/>
<dbReference type="GO" id="GO:0051191">
    <property type="term" value="P:prosthetic group biosynthetic process"/>
    <property type="evidence" value="ECO:0007669"/>
    <property type="project" value="TreeGrafter"/>
</dbReference>
<evidence type="ECO:0000313" key="6">
    <source>
        <dbReference type="EMBL" id="KFN12356.1"/>
    </source>
</evidence>
<keyword evidence="7" id="KW-1185">Reference proteome</keyword>
<gene>
    <name evidence="5 6" type="primary">citG</name>
    <name evidence="6" type="ORF">DJ90_1908</name>
</gene>
<dbReference type="HOGENOM" id="CLU_056179_1_0_9"/>
<dbReference type="EMBL" id="JMQA01000001">
    <property type="protein sequence ID" value="KFN12356.1"/>
    <property type="molecule type" value="Genomic_DNA"/>
</dbReference>